<keyword evidence="3" id="KW-1185">Reference proteome</keyword>
<dbReference type="Gene3D" id="1.10.260.40">
    <property type="entry name" value="lambda repressor-like DNA-binding domains"/>
    <property type="match status" value="1"/>
</dbReference>
<evidence type="ECO:0000259" key="1">
    <source>
        <dbReference type="PROSITE" id="PS50943"/>
    </source>
</evidence>
<dbReference type="AlphaFoldDB" id="A0A975A1T9"/>
<proteinExistence type="predicted"/>
<dbReference type="PROSITE" id="PS50943">
    <property type="entry name" value="HTH_CROC1"/>
    <property type="match status" value="1"/>
</dbReference>
<dbReference type="KEGG" id="fuv:JR347_06820"/>
<accession>A0A975A1T9</accession>
<organism evidence="2 3">
    <name type="scientific">Fulvivirga lutea</name>
    <dbReference type="NCBI Taxonomy" id="2810512"/>
    <lineage>
        <taxon>Bacteria</taxon>
        <taxon>Pseudomonadati</taxon>
        <taxon>Bacteroidota</taxon>
        <taxon>Cytophagia</taxon>
        <taxon>Cytophagales</taxon>
        <taxon>Fulvivirgaceae</taxon>
        <taxon>Fulvivirga</taxon>
    </lineage>
</organism>
<gene>
    <name evidence="2" type="ORF">JR347_06820</name>
</gene>
<dbReference type="RefSeq" id="WP_205723298.1">
    <property type="nucleotide sequence ID" value="NZ_CP070608.1"/>
</dbReference>
<dbReference type="SUPFAM" id="SSF47413">
    <property type="entry name" value="lambda repressor-like DNA-binding domains"/>
    <property type="match status" value="1"/>
</dbReference>
<dbReference type="SMART" id="SM00530">
    <property type="entry name" value="HTH_XRE"/>
    <property type="match status" value="1"/>
</dbReference>
<dbReference type="GO" id="GO:0003677">
    <property type="term" value="F:DNA binding"/>
    <property type="evidence" value="ECO:0007669"/>
    <property type="project" value="InterPro"/>
</dbReference>
<sequence length="106" mass="11915">MGREKPILLPKHKKLLTELGENIKLARLRRKFSAEQVSERANISRPTLLSIEKGSESVSIGLYLQVLIVLGLEKDLSLIAKDDELGRKLQDAELRVKERAPKENSG</sequence>
<reference evidence="2" key="1">
    <citation type="submission" date="2021-02" db="EMBL/GenBank/DDBJ databases">
        <title>Fulvivirga sp. S481 isolated from sea water.</title>
        <authorList>
            <person name="Bae S.S."/>
            <person name="Baek K."/>
        </authorList>
    </citation>
    <scope>NUCLEOTIDE SEQUENCE</scope>
    <source>
        <strain evidence="2">S481</strain>
    </source>
</reference>
<dbReference type="InterPro" id="IPR001387">
    <property type="entry name" value="Cro/C1-type_HTH"/>
</dbReference>
<dbReference type="InterPro" id="IPR010982">
    <property type="entry name" value="Lambda_DNA-bd_dom_sf"/>
</dbReference>
<evidence type="ECO:0000313" key="3">
    <source>
        <dbReference type="Proteomes" id="UP000662783"/>
    </source>
</evidence>
<feature type="domain" description="HTH cro/C1-type" evidence="1">
    <location>
        <begin position="23"/>
        <end position="79"/>
    </location>
</feature>
<protein>
    <submittedName>
        <fullName evidence="2">Helix-turn-helix transcriptional regulator</fullName>
    </submittedName>
</protein>
<evidence type="ECO:0000313" key="2">
    <source>
        <dbReference type="EMBL" id="QSE98784.1"/>
    </source>
</evidence>
<dbReference type="Proteomes" id="UP000662783">
    <property type="component" value="Chromosome"/>
</dbReference>
<dbReference type="EMBL" id="CP070608">
    <property type="protein sequence ID" value="QSE98784.1"/>
    <property type="molecule type" value="Genomic_DNA"/>
</dbReference>
<name>A0A975A1T9_9BACT</name>
<dbReference type="Pfam" id="PF13560">
    <property type="entry name" value="HTH_31"/>
    <property type="match status" value="1"/>
</dbReference>
<dbReference type="CDD" id="cd00093">
    <property type="entry name" value="HTH_XRE"/>
    <property type="match status" value="1"/>
</dbReference>